<dbReference type="AlphaFoldDB" id="A0A176WA44"/>
<sequence>MLHEAEVAVMVDVRDVVDVMVVVIQTSLDGTGNRSYFMTREHISVQLRHDHARDSAQFGIRAVVTSAESYDMLVDGAVFYPMDFWMDYRTETTAFRPSWQSDDGRMSERL</sequence>
<accession>A0A176WA44</accession>
<evidence type="ECO:0000313" key="2">
    <source>
        <dbReference type="Proteomes" id="UP000077202"/>
    </source>
</evidence>
<evidence type="ECO:0000313" key="1">
    <source>
        <dbReference type="EMBL" id="OAE29894.1"/>
    </source>
</evidence>
<proteinExistence type="predicted"/>
<organism evidence="1 2">
    <name type="scientific">Marchantia polymorpha subsp. ruderalis</name>
    <dbReference type="NCBI Taxonomy" id="1480154"/>
    <lineage>
        <taxon>Eukaryota</taxon>
        <taxon>Viridiplantae</taxon>
        <taxon>Streptophyta</taxon>
        <taxon>Embryophyta</taxon>
        <taxon>Marchantiophyta</taxon>
        <taxon>Marchantiopsida</taxon>
        <taxon>Marchantiidae</taxon>
        <taxon>Marchantiales</taxon>
        <taxon>Marchantiaceae</taxon>
        <taxon>Marchantia</taxon>
    </lineage>
</organism>
<keyword evidence="2" id="KW-1185">Reference proteome</keyword>
<dbReference type="EMBL" id="LVLJ01001380">
    <property type="protein sequence ID" value="OAE29894.1"/>
    <property type="molecule type" value="Genomic_DNA"/>
</dbReference>
<name>A0A176WA44_MARPO</name>
<reference evidence="1" key="1">
    <citation type="submission" date="2016-03" db="EMBL/GenBank/DDBJ databases">
        <title>Mechanisms controlling the formation of the plant cell surface in tip-growing cells are functionally conserved among land plants.</title>
        <authorList>
            <person name="Honkanen S."/>
            <person name="Jones V.A."/>
            <person name="Morieri G."/>
            <person name="Champion C."/>
            <person name="Hetherington A.J."/>
            <person name="Kelly S."/>
            <person name="Saint-Marcoux D."/>
            <person name="Proust H."/>
            <person name="Prescott H."/>
            <person name="Dolan L."/>
        </authorList>
    </citation>
    <scope>NUCLEOTIDE SEQUENCE [LARGE SCALE GENOMIC DNA]</scope>
    <source>
        <tissue evidence="1">Whole gametophyte</tissue>
    </source>
</reference>
<gene>
    <name evidence="1" type="ORF">AXG93_773s1340</name>
</gene>
<comment type="caution">
    <text evidence="1">The sequence shown here is derived from an EMBL/GenBank/DDBJ whole genome shotgun (WGS) entry which is preliminary data.</text>
</comment>
<dbReference type="Proteomes" id="UP000077202">
    <property type="component" value="Unassembled WGS sequence"/>
</dbReference>
<protein>
    <submittedName>
        <fullName evidence="1">Uncharacterized protein</fullName>
    </submittedName>
</protein>